<name>A0AAV3PTJ5_LITER</name>
<accession>A0AAV3PTJ5</accession>
<evidence type="ECO:0000313" key="1">
    <source>
        <dbReference type="EMBL" id="GAA0154613.1"/>
    </source>
</evidence>
<keyword evidence="2" id="KW-1185">Reference proteome</keyword>
<proteinExistence type="predicted"/>
<gene>
    <name evidence="1" type="ORF">LIER_12545</name>
</gene>
<sequence length="119" mass="13789">MWKRLSLPVIKKLKRAEEDEARLRQVQTTAEFLAQQRVEEAIQNFEDTPEYKLAARKDVAYCLFEFVKTYKDSTPSLVASCQEFIRPYPSLMKKCYFDASSSLEESERANPTNPAHGPH</sequence>
<dbReference type="AlphaFoldDB" id="A0AAV3PTJ5"/>
<evidence type="ECO:0000313" key="2">
    <source>
        <dbReference type="Proteomes" id="UP001454036"/>
    </source>
</evidence>
<reference evidence="1 2" key="1">
    <citation type="submission" date="2024-01" db="EMBL/GenBank/DDBJ databases">
        <title>The complete chloroplast genome sequence of Lithospermum erythrorhizon: insights into the phylogenetic relationship among Boraginaceae species and the maternal lineages of purple gromwells.</title>
        <authorList>
            <person name="Okada T."/>
            <person name="Watanabe K."/>
        </authorList>
    </citation>
    <scope>NUCLEOTIDE SEQUENCE [LARGE SCALE GENOMIC DNA]</scope>
</reference>
<protein>
    <submittedName>
        <fullName evidence="1">Uncharacterized protein</fullName>
    </submittedName>
</protein>
<organism evidence="1 2">
    <name type="scientific">Lithospermum erythrorhizon</name>
    <name type="common">Purple gromwell</name>
    <name type="synonym">Lithospermum officinale var. erythrorhizon</name>
    <dbReference type="NCBI Taxonomy" id="34254"/>
    <lineage>
        <taxon>Eukaryota</taxon>
        <taxon>Viridiplantae</taxon>
        <taxon>Streptophyta</taxon>
        <taxon>Embryophyta</taxon>
        <taxon>Tracheophyta</taxon>
        <taxon>Spermatophyta</taxon>
        <taxon>Magnoliopsida</taxon>
        <taxon>eudicotyledons</taxon>
        <taxon>Gunneridae</taxon>
        <taxon>Pentapetalae</taxon>
        <taxon>asterids</taxon>
        <taxon>lamiids</taxon>
        <taxon>Boraginales</taxon>
        <taxon>Boraginaceae</taxon>
        <taxon>Boraginoideae</taxon>
        <taxon>Lithospermeae</taxon>
        <taxon>Lithospermum</taxon>
    </lineage>
</organism>
<comment type="caution">
    <text evidence="1">The sequence shown here is derived from an EMBL/GenBank/DDBJ whole genome shotgun (WGS) entry which is preliminary data.</text>
</comment>
<dbReference type="EMBL" id="BAABME010002434">
    <property type="protein sequence ID" value="GAA0154613.1"/>
    <property type="molecule type" value="Genomic_DNA"/>
</dbReference>
<dbReference type="Proteomes" id="UP001454036">
    <property type="component" value="Unassembled WGS sequence"/>
</dbReference>